<gene>
    <name evidence="10" type="ORF">AMAG_04173</name>
</gene>
<proteinExistence type="predicted"/>
<reference evidence="11" key="2">
    <citation type="submission" date="2009-11" db="EMBL/GenBank/DDBJ databases">
        <title>The Genome Sequence of Allomyces macrogynus strain ATCC 38327.</title>
        <authorList>
            <consortium name="The Broad Institute Genome Sequencing Platform"/>
            <person name="Russ C."/>
            <person name="Cuomo C."/>
            <person name="Shea T."/>
            <person name="Young S.K."/>
            <person name="Zeng Q."/>
            <person name="Koehrsen M."/>
            <person name="Haas B."/>
            <person name="Borodovsky M."/>
            <person name="Guigo R."/>
            <person name="Alvarado L."/>
            <person name="Berlin A."/>
            <person name="Borenstein D."/>
            <person name="Chen Z."/>
            <person name="Engels R."/>
            <person name="Freedman E."/>
            <person name="Gellesch M."/>
            <person name="Goldberg J."/>
            <person name="Griggs A."/>
            <person name="Gujja S."/>
            <person name="Heiman D."/>
            <person name="Hepburn T."/>
            <person name="Howarth C."/>
            <person name="Jen D."/>
            <person name="Larson L."/>
            <person name="Lewis B."/>
            <person name="Mehta T."/>
            <person name="Park D."/>
            <person name="Pearson M."/>
            <person name="Roberts A."/>
            <person name="Saif S."/>
            <person name="Shenoy N."/>
            <person name="Sisk P."/>
            <person name="Stolte C."/>
            <person name="Sykes S."/>
            <person name="Walk T."/>
            <person name="White J."/>
            <person name="Yandava C."/>
            <person name="Burger G."/>
            <person name="Gray M.W."/>
            <person name="Holland P.W.H."/>
            <person name="King N."/>
            <person name="Lang F.B.F."/>
            <person name="Roger A.J."/>
            <person name="Ruiz-Trillo I."/>
            <person name="Lander E."/>
            <person name="Nusbaum C."/>
        </authorList>
    </citation>
    <scope>NUCLEOTIDE SEQUENCE [LARGE SCALE GENOMIC DNA]</scope>
    <source>
        <strain evidence="11">ATCC 38327</strain>
    </source>
</reference>
<feature type="domain" description="CFAP65 tenth Ig-like" evidence="7">
    <location>
        <begin position="1141"/>
        <end position="1240"/>
    </location>
</feature>
<dbReference type="InterPro" id="IPR013783">
    <property type="entry name" value="Ig-like_fold"/>
</dbReference>
<dbReference type="EMBL" id="GG745333">
    <property type="protein sequence ID" value="KNE58609.1"/>
    <property type="molecule type" value="Genomic_DNA"/>
</dbReference>
<dbReference type="InterPro" id="IPR056305">
    <property type="entry name" value="Ig_CFAP65_10th"/>
</dbReference>
<evidence type="ECO:0000313" key="10">
    <source>
        <dbReference type="EMBL" id="KNE58609.1"/>
    </source>
</evidence>
<evidence type="ECO:0000259" key="8">
    <source>
        <dbReference type="Pfam" id="PF24507"/>
    </source>
</evidence>
<dbReference type="InterPro" id="IPR058536">
    <property type="entry name" value="Ig_CFAP65_4th"/>
</dbReference>
<name>A0A0L0S8C1_ALLM3</name>
<dbReference type="InterPro" id="IPR052614">
    <property type="entry name" value="CFAP65"/>
</dbReference>
<reference evidence="10 11" key="1">
    <citation type="submission" date="2009-11" db="EMBL/GenBank/DDBJ databases">
        <title>Annotation of Allomyces macrogynus ATCC 38327.</title>
        <authorList>
            <consortium name="The Broad Institute Genome Sequencing Platform"/>
            <person name="Russ C."/>
            <person name="Cuomo C."/>
            <person name="Burger G."/>
            <person name="Gray M.W."/>
            <person name="Holland P.W.H."/>
            <person name="King N."/>
            <person name="Lang F.B.F."/>
            <person name="Roger A.J."/>
            <person name="Ruiz-Trillo I."/>
            <person name="Young S.K."/>
            <person name="Zeng Q."/>
            <person name="Gargeya S."/>
            <person name="Fitzgerald M."/>
            <person name="Haas B."/>
            <person name="Abouelleil A."/>
            <person name="Alvarado L."/>
            <person name="Arachchi H.M."/>
            <person name="Berlin A."/>
            <person name="Chapman S.B."/>
            <person name="Gearin G."/>
            <person name="Goldberg J."/>
            <person name="Griggs A."/>
            <person name="Gujja S."/>
            <person name="Hansen M."/>
            <person name="Heiman D."/>
            <person name="Howarth C."/>
            <person name="Larimer J."/>
            <person name="Lui A."/>
            <person name="MacDonald P.J.P."/>
            <person name="McCowen C."/>
            <person name="Montmayeur A."/>
            <person name="Murphy C."/>
            <person name="Neiman D."/>
            <person name="Pearson M."/>
            <person name="Priest M."/>
            <person name="Roberts A."/>
            <person name="Saif S."/>
            <person name="Shea T."/>
            <person name="Sisk P."/>
            <person name="Stolte C."/>
            <person name="Sykes S."/>
            <person name="Wortman J."/>
            <person name="Nusbaum C."/>
            <person name="Birren B."/>
        </authorList>
    </citation>
    <scope>NUCLEOTIDE SEQUENCE [LARGE SCALE GENOMIC DNA]</scope>
    <source>
        <strain evidence="10 11">ATCC 38327</strain>
    </source>
</reference>
<evidence type="ECO:0000259" key="7">
    <source>
        <dbReference type="Pfam" id="PF24291"/>
    </source>
</evidence>
<keyword evidence="3" id="KW-0963">Cytoplasm</keyword>
<evidence type="ECO:0000259" key="9">
    <source>
        <dbReference type="Pfam" id="PF25249"/>
    </source>
</evidence>
<dbReference type="PANTHER" id="PTHR46127:SF1">
    <property type="entry name" value="CILIA- AND FLAGELLA-ASSOCIATED PROTEIN 65"/>
    <property type="match status" value="1"/>
</dbReference>
<evidence type="ECO:0000256" key="3">
    <source>
        <dbReference type="ARBA" id="ARBA00022490"/>
    </source>
</evidence>
<evidence type="ECO:0000313" key="11">
    <source>
        <dbReference type="Proteomes" id="UP000054350"/>
    </source>
</evidence>
<dbReference type="Pfam" id="PF24507">
    <property type="entry name" value="Ig_CFAP65_4th"/>
    <property type="match status" value="1"/>
</dbReference>
<dbReference type="GO" id="GO:0005737">
    <property type="term" value="C:cytoplasm"/>
    <property type="evidence" value="ECO:0007669"/>
    <property type="project" value="UniProtKB-SubCell"/>
</dbReference>
<evidence type="ECO:0000256" key="1">
    <source>
        <dbReference type="ARBA" id="ARBA00004138"/>
    </source>
</evidence>
<dbReference type="Pfam" id="PF22544">
    <property type="entry name" value="HYDIN_VesB_CFA65-like_Ig"/>
    <property type="match status" value="1"/>
</dbReference>
<evidence type="ECO:0008006" key="12">
    <source>
        <dbReference type="Google" id="ProtNLM"/>
    </source>
</evidence>
<dbReference type="STRING" id="578462.A0A0L0S8C1"/>
<evidence type="ECO:0000256" key="4">
    <source>
        <dbReference type="ARBA" id="ARBA00023069"/>
    </source>
</evidence>
<protein>
    <recommendedName>
        <fullName evidence="12">Abnormal spindle-like microcephaly-associated protein ASH domain-containing protein</fullName>
    </recommendedName>
</protein>
<dbReference type="Pfam" id="PF24291">
    <property type="entry name" value="Ig_CFAP65"/>
    <property type="match status" value="1"/>
</dbReference>
<dbReference type="Gene3D" id="2.60.40.10">
    <property type="entry name" value="Immunoglobulins"/>
    <property type="match status" value="6"/>
</dbReference>
<organism evidence="10 11">
    <name type="scientific">Allomyces macrogynus (strain ATCC 38327)</name>
    <name type="common">Allomyces javanicus var. macrogynus</name>
    <dbReference type="NCBI Taxonomy" id="578462"/>
    <lineage>
        <taxon>Eukaryota</taxon>
        <taxon>Fungi</taxon>
        <taxon>Fungi incertae sedis</taxon>
        <taxon>Blastocladiomycota</taxon>
        <taxon>Blastocladiomycetes</taxon>
        <taxon>Blastocladiales</taxon>
        <taxon>Blastocladiaceae</taxon>
        <taxon>Allomyces</taxon>
    </lineage>
</organism>
<feature type="domain" description="CFAP65 seventh Ig-like" evidence="9">
    <location>
        <begin position="733"/>
        <end position="809"/>
    </location>
</feature>
<dbReference type="VEuPathDB" id="FungiDB:AMAG_04173"/>
<keyword evidence="11" id="KW-1185">Reference proteome</keyword>
<dbReference type="InterPro" id="IPR057470">
    <property type="entry name" value="Ig_CFAP65_7th"/>
</dbReference>
<comment type="subcellular location">
    <subcellularLocation>
        <location evidence="1">Cell projection</location>
        <location evidence="1">Cilium</location>
    </subcellularLocation>
    <subcellularLocation>
        <location evidence="2">Cytoplasm</location>
    </subcellularLocation>
</comment>
<evidence type="ECO:0000256" key="5">
    <source>
        <dbReference type="ARBA" id="ARBA00023273"/>
    </source>
</evidence>
<accession>A0A0L0S8C1</accession>
<evidence type="ECO:0000259" key="6">
    <source>
        <dbReference type="Pfam" id="PF22544"/>
    </source>
</evidence>
<dbReference type="GO" id="GO:0005929">
    <property type="term" value="C:cilium"/>
    <property type="evidence" value="ECO:0007669"/>
    <property type="project" value="UniProtKB-SubCell"/>
</dbReference>
<dbReference type="OrthoDB" id="415597at2759"/>
<feature type="domain" description="HYDIN/VesB/CFA65-like Ig-like" evidence="6">
    <location>
        <begin position="72"/>
        <end position="158"/>
    </location>
</feature>
<dbReference type="SUPFAM" id="SSF49354">
    <property type="entry name" value="PapD-like"/>
    <property type="match status" value="1"/>
</dbReference>
<dbReference type="eggNOG" id="ENOG502QSJW">
    <property type="taxonomic scope" value="Eukaryota"/>
</dbReference>
<evidence type="ECO:0000256" key="2">
    <source>
        <dbReference type="ARBA" id="ARBA00004496"/>
    </source>
</evidence>
<dbReference type="InterPro" id="IPR008962">
    <property type="entry name" value="PapD-like_sf"/>
</dbReference>
<dbReference type="InterPro" id="IPR053879">
    <property type="entry name" value="HYDIN_VesB_CFA65-like_Ig"/>
</dbReference>
<sequence length="1508" mass="162245">MQTLKLRYRLPSSKVFFMDFPETITLSAGMACSIPITFRPIALTPYRDVVEFTLPLGKFNIPILGTLLEHRLNLPDRLDFGPCAVREPAVAQFDVTNAGEIATRVAFQPAAAPNGVTPFTFNPPIVQLAPGESIAVTATLLPESAVAFQASVVCAFGDPPGQQTGAKPGKRRMQLHGVGKYAQVAFRHDGKPTTALDVGHCHVGQRSKITLQIVNPSMVTASYSIEPVTSTGVFTFSRTKGQLAGNGGTHEVHILFQPRVALSGTAVTEVYQLRSPGLCQHNAMQPLALTGWATGPAVRLSATELSLGDVEVGQATTRVVQLINDSPVAASFQFDTHAIGAFQIDPRAGTVAPMSTLNVAVTFAPAWPINHYRRAQCLVEHADPLALDLIGTGFSSAQRPASFLVRHLAAFRHRAAIGLAQYGPEQLDHMLKRGDIVVDGAGLLQWAAHAAPALQTPPPDQKLVDMDVSALDFGACSPYRYVEPRRVNIYNRTETKVVCVWHPPSSVGDGDGVFRVEPDMRELPPHSMAEFVVSYRPQKEDVFHETQLECFMYAKTMRNFRLVQDATFTPPWCFPLRLVGHTLINSLCLASVDLPAKSTVEFPPCSAPSSAITSAVNSATKVTFALMNRGDSPALFQLKCPPSAHFRLTPRAGVIPVDGLQLVLAGFDPSATTGTHESGEDGVDPAVSTALDLGPSTKMTHTVTCLFNGNLPNAQSLHLVARCSKPTISLFPSGALTLAPTLVGMTGRRSLQLRNESDVAIAFRSQVPHAYASHLAVVPAAGIVLPRRAAELTAMFRPTSAGKFVARVPVMYAPARLGESGAVLMGAEARTALVVVAAAQVGRLVAQEKVVRLPCVLVRTLFVTQRDEIVLGNPTDCDVSYKMRVLIRKDGVERETWVEPEDNIRLLSPVDRIPCRSRKAIRLQLLLCEQRDHHLKLQLRLETRAGTECTDHDISGADEWHDLCQVIATGVFPTLAIVETMGNASSSYDLHRSCNVAALNAALRRGMSKRVIGVALEPQVQGSAETVVQWTLKNVGPVPLKWSMLVPNNPVAGKSQDTAKNPGASETCGIRLSHWNGALAPGDEQVLTIHCPRKSAGVMEQAVQLQVKSGPGCDGTIPLLISSTTIPTGHGYLWYPGESLSFPECALDVVKPVVHIMRLSNPGTAPIAFTIATEALDECNGGFAVFECHQPTGTIEPQGSVDVRWSFHPVAATTYAIMVPISMDGGNSFVVQVMGTGIEPTLPREPSTTALVPRVVAPSVPQCCPMSLDQSTITIRNLPVQAMVTRLVVLRHHGSTALPLHFEWQALTDQDQARLAPASGVLHPGQGAFVRVFIRGGDTTGCHVHLFECLYSTQPLSAAKKSHSSGRRLSKFGPALPGISSPVPGSTASLSTLNKLELCVDVTTSAHVDSTCMVAPRYVPPAEHEPNALASLVARDCVLHVLHETLNDVVAQINAENTLQHIRDHAEWHFPDPVAPPQDAMQDVLEGVLFSVLAELQREGLDGLEKQA</sequence>
<keyword evidence="4" id="KW-0969">Cilium</keyword>
<feature type="domain" description="CFAP65 fourth Ig-like" evidence="8">
    <location>
        <begin position="306"/>
        <end position="396"/>
    </location>
</feature>
<keyword evidence="5" id="KW-0966">Cell projection</keyword>
<dbReference type="Pfam" id="PF25249">
    <property type="entry name" value="Ig_CFAP65_7th"/>
    <property type="match status" value="1"/>
</dbReference>
<dbReference type="Proteomes" id="UP000054350">
    <property type="component" value="Unassembled WGS sequence"/>
</dbReference>
<dbReference type="PANTHER" id="PTHR46127">
    <property type="entry name" value="CILIA- AND FLAGELLA-ASSOCIATED PROTEIN 65"/>
    <property type="match status" value="1"/>
</dbReference>